<dbReference type="GO" id="GO:0003735">
    <property type="term" value="F:structural constituent of ribosome"/>
    <property type="evidence" value="ECO:0007669"/>
    <property type="project" value="InterPro"/>
</dbReference>
<dbReference type="Pfam" id="PF00276">
    <property type="entry name" value="Ribosomal_L23"/>
    <property type="match status" value="1"/>
</dbReference>
<dbReference type="InterPro" id="IPR012677">
    <property type="entry name" value="Nucleotide-bd_a/b_plait_sf"/>
</dbReference>
<proteinExistence type="inferred from homology"/>
<comment type="function">
    <text evidence="4">One of the early assembly proteins it binds 23S rRNA. One of the proteins that surrounds the polypeptide exit tunnel on the outside of the ribosome. Forms the main docking site for trigger factor binding to the ribosome.</text>
</comment>
<evidence type="ECO:0000256" key="2">
    <source>
        <dbReference type="ARBA" id="ARBA00022980"/>
    </source>
</evidence>
<comment type="subunit">
    <text evidence="4">Part of the 50S ribosomal subunit. Contacts protein L29, and trigger factor when it is bound to the ribosome.</text>
</comment>
<comment type="caution">
    <text evidence="5">The sequence shown here is derived from an EMBL/GenBank/DDBJ whole genome shotgun (WGS) entry which is preliminary data.</text>
</comment>
<keyword evidence="2 4" id="KW-0689">Ribosomal protein</keyword>
<dbReference type="GO" id="GO:0019843">
    <property type="term" value="F:rRNA binding"/>
    <property type="evidence" value="ECO:0007669"/>
    <property type="project" value="UniProtKB-UniRule"/>
</dbReference>
<sequence length="94" mass="10481">MNPHQIILEPIITEKALNARTNNVYVFKIHPKATKVDVKSAISKLFRVLPLSVKTVKIGGKRRIVGSKVGRTASYKKAYVLLPEGKKIEELEVA</sequence>
<dbReference type="Gene3D" id="3.30.70.330">
    <property type="match status" value="1"/>
</dbReference>
<accession>A0A1F4S547</accession>
<dbReference type="InterPro" id="IPR012678">
    <property type="entry name" value="Ribosomal_uL23/eL15/eS24_sf"/>
</dbReference>
<gene>
    <name evidence="4" type="primary">rplW</name>
    <name evidence="5" type="ORF">A2290_03980</name>
</gene>
<dbReference type="GO" id="GO:1990904">
    <property type="term" value="C:ribonucleoprotein complex"/>
    <property type="evidence" value="ECO:0007669"/>
    <property type="project" value="UniProtKB-KW"/>
</dbReference>
<dbReference type="Proteomes" id="UP000177905">
    <property type="component" value="Unassembled WGS sequence"/>
</dbReference>
<evidence type="ECO:0000313" key="5">
    <source>
        <dbReference type="EMBL" id="OGC15530.1"/>
    </source>
</evidence>
<dbReference type="EMBL" id="MEUA01000019">
    <property type="protein sequence ID" value="OGC15530.1"/>
    <property type="molecule type" value="Genomic_DNA"/>
</dbReference>
<reference evidence="5 6" key="1">
    <citation type="journal article" date="2016" name="Nat. Commun.">
        <title>Thousands of microbial genomes shed light on interconnected biogeochemical processes in an aquifer system.</title>
        <authorList>
            <person name="Anantharaman K."/>
            <person name="Brown C.T."/>
            <person name="Hug L.A."/>
            <person name="Sharon I."/>
            <person name="Castelle C.J."/>
            <person name="Probst A.J."/>
            <person name="Thomas B.C."/>
            <person name="Singh A."/>
            <person name="Wilkins M.J."/>
            <person name="Karaoz U."/>
            <person name="Brodie E.L."/>
            <person name="Williams K.H."/>
            <person name="Hubbard S.S."/>
            <person name="Banfield J.F."/>
        </authorList>
    </citation>
    <scope>NUCLEOTIDE SEQUENCE [LARGE SCALE GENOMIC DNA]</scope>
</reference>
<dbReference type="AlphaFoldDB" id="A0A1F4S547"/>
<keyword evidence="4" id="KW-0699">rRNA-binding</keyword>
<organism evidence="5 6">
    <name type="scientific">candidate division WOR-1 bacterium RIFOXYB2_FULL_36_35</name>
    <dbReference type="NCBI Taxonomy" id="1802578"/>
    <lineage>
        <taxon>Bacteria</taxon>
        <taxon>Bacillati</taxon>
        <taxon>Saganbacteria</taxon>
    </lineage>
</organism>
<evidence type="ECO:0000256" key="3">
    <source>
        <dbReference type="ARBA" id="ARBA00023274"/>
    </source>
</evidence>
<dbReference type="NCBIfam" id="NF004363">
    <property type="entry name" value="PRK05738.2-4"/>
    <property type="match status" value="1"/>
</dbReference>
<dbReference type="GO" id="GO:0005840">
    <property type="term" value="C:ribosome"/>
    <property type="evidence" value="ECO:0007669"/>
    <property type="project" value="UniProtKB-KW"/>
</dbReference>
<dbReference type="GO" id="GO:0006412">
    <property type="term" value="P:translation"/>
    <property type="evidence" value="ECO:0007669"/>
    <property type="project" value="UniProtKB-UniRule"/>
</dbReference>
<keyword evidence="4" id="KW-0694">RNA-binding</keyword>
<evidence type="ECO:0000256" key="1">
    <source>
        <dbReference type="ARBA" id="ARBA00006700"/>
    </source>
</evidence>
<protein>
    <recommendedName>
        <fullName evidence="4">Large ribosomal subunit protein uL23</fullName>
    </recommendedName>
</protein>
<evidence type="ECO:0000256" key="4">
    <source>
        <dbReference type="HAMAP-Rule" id="MF_01369"/>
    </source>
</evidence>
<comment type="similarity">
    <text evidence="1 4">Belongs to the universal ribosomal protein uL23 family.</text>
</comment>
<dbReference type="HAMAP" id="MF_01369_B">
    <property type="entry name" value="Ribosomal_uL23_B"/>
    <property type="match status" value="1"/>
</dbReference>
<name>A0A1F4S547_UNCSA</name>
<dbReference type="SUPFAM" id="SSF54189">
    <property type="entry name" value="Ribosomal proteins S24e, L23 and L15e"/>
    <property type="match status" value="1"/>
</dbReference>
<keyword evidence="3 4" id="KW-0687">Ribonucleoprotein</keyword>
<evidence type="ECO:0000313" key="6">
    <source>
        <dbReference type="Proteomes" id="UP000177905"/>
    </source>
</evidence>
<dbReference type="InterPro" id="IPR013025">
    <property type="entry name" value="Ribosomal_uL23-like"/>
</dbReference>